<dbReference type="GeneID" id="77923772"/>
<feature type="transmembrane region" description="Helical" evidence="1">
    <location>
        <begin position="26"/>
        <end position="42"/>
    </location>
</feature>
<dbReference type="EMBL" id="KY653126">
    <property type="protein sequence ID" value="ARM68342.1"/>
    <property type="molecule type" value="Genomic_DNA"/>
</dbReference>
<sequence length="57" mass="6571">MRTLLTFLTLPFTTLAIGITTNDFFVGMLLAVMAGFGLYWFWDKFFDAIKKTERGEI</sequence>
<evidence type="ECO:0000256" key="1">
    <source>
        <dbReference type="SAM" id="Phobius"/>
    </source>
</evidence>
<accession>A0A1W6JQ44</accession>
<keyword evidence="1" id="KW-0472">Membrane</keyword>
<dbReference type="Proteomes" id="UP000224518">
    <property type="component" value="Segment"/>
</dbReference>
<reference evidence="2 3" key="1">
    <citation type="submission" date="2017-02" db="EMBL/GenBank/DDBJ databases">
        <title>Analysis of active prophages from bacterial high-throughput sequencing data.</title>
        <authorList>
            <person name="Sun Q."/>
            <person name="Zhang X."/>
            <person name="Xing S."/>
            <person name="Tong Y.-G."/>
        </authorList>
    </citation>
    <scope>NUCLEOTIDE SEQUENCE [LARGE SCALE GENOMIC DNA]</scope>
</reference>
<dbReference type="KEGG" id="vg:77923772"/>
<protein>
    <submittedName>
        <fullName evidence="2">Uncharacterized protein</fullName>
    </submittedName>
</protein>
<organism evidence="2 3">
    <name type="scientific">Staphylococcus virus IME1354_01</name>
    <dbReference type="NCBI Taxonomy" id="3070820"/>
    <lineage>
        <taxon>Viruses</taxon>
        <taxon>Duplodnaviria</taxon>
        <taxon>Heunggongvirae</taxon>
        <taxon>Uroviricota</taxon>
        <taxon>Caudoviricetes</taxon>
        <taxon>Zhangqianvirus</taxon>
        <taxon>Zhangqianvirus IME1354</taxon>
    </lineage>
</organism>
<keyword evidence="1" id="KW-1133">Transmembrane helix</keyword>
<proteinExistence type="predicted"/>
<evidence type="ECO:0000313" key="3">
    <source>
        <dbReference type="Proteomes" id="UP000224518"/>
    </source>
</evidence>
<keyword evidence="1" id="KW-0812">Transmembrane</keyword>
<evidence type="ECO:0000313" key="2">
    <source>
        <dbReference type="EMBL" id="ARM68342.1"/>
    </source>
</evidence>
<dbReference type="RefSeq" id="YP_010648334.1">
    <property type="nucleotide sequence ID" value="NC_070727.1"/>
</dbReference>
<keyword evidence="3" id="KW-1185">Reference proteome</keyword>
<name>A0A1W6JQ44_9CAUD</name>